<feature type="chain" id="PRO_5046471648" evidence="4">
    <location>
        <begin position="23"/>
        <end position="167"/>
    </location>
</feature>
<reference evidence="5 6" key="1">
    <citation type="submission" date="2023-09" db="EMBL/GenBank/DDBJ databases">
        <authorList>
            <person name="Rey-Velasco X."/>
        </authorList>
    </citation>
    <scope>NUCLEOTIDE SEQUENCE [LARGE SCALE GENOMIC DNA]</scope>
    <source>
        <strain evidence="5 6">P050</strain>
    </source>
</reference>
<organism evidence="5 6">
    <name type="scientific">Urechidicola vernalis</name>
    <dbReference type="NCBI Taxonomy" id="3075600"/>
    <lineage>
        <taxon>Bacteria</taxon>
        <taxon>Pseudomonadati</taxon>
        <taxon>Bacteroidota</taxon>
        <taxon>Flavobacteriia</taxon>
        <taxon>Flavobacteriales</taxon>
        <taxon>Flavobacteriaceae</taxon>
        <taxon>Urechidicola</taxon>
    </lineage>
</organism>
<evidence type="ECO:0000256" key="2">
    <source>
        <dbReference type="ARBA" id="ARBA00022729"/>
    </source>
</evidence>
<protein>
    <submittedName>
        <fullName evidence="5">OmpH family outer membrane protein</fullName>
    </submittedName>
</protein>
<dbReference type="Gene3D" id="3.30.910.20">
    <property type="entry name" value="Skp domain"/>
    <property type="match status" value="1"/>
</dbReference>
<evidence type="ECO:0000256" key="4">
    <source>
        <dbReference type="SAM" id="SignalP"/>
    </source>
</evidence>
<dbReference type="SMART" id="SM00935">
    <property type="entry name" value="OmpH"/>
    <property type="match status" value="1"/>
</dbReference>
<name>A0ABU2Y5Y7_9FLAO</name>
<keyword evidence="2 4" id="KW-0732">Signal</keyword>
<evidence type="ECO:0000313" key="6">
    <source>
        <dbReference type="Proteomes" id="UP001252186"/>
    </source>
</evidence>
<dbReference type="InterPro" id="IPR024930">
    <property type="entry name" value="Skp_dom_sf"/>
</dbReference>
<evidence type="ECO:0000313" key="5">
    <source>
        <dbReference type="EMBL" id="MDT0553097.1"/>
    </source>
</evidence>
<dbReference type="Pfam" id="PF03938">
    <property type="entry name" value="OmpH"/>
    <property type="match status" value="1"/>
</dbReference>
<dbReference type="PANTHER" id="PTHR35089">
    <property type="entry name" value="CHAPERONE PROTEIN SKP"/>
    <property type="match status" value="1"/>
</dbReference>
<dbReference type="SUPFAM" id="SSF111384">
    <property type="entry name" value="OmpH-like"/>
    <property type="match status" value="1"/>
</dbReference>
<gene>
    <name evidence="5" type="ORF">RM519_07560</name>
</gene>
<dbReference type="PANTHER" id="PTHR35089:SF1">
    <property type="entry name" value="CHAPERONE PROTEIN SKP"/>
    <property type="match status" value="1"/>
</dbReference>
<dbReference type="Proteomes" id="UP001252186">
    <property type="component" value="Unassembled WGS sequence"/>
</dbReference>
<feature type="compositionally biased region" description="Polar residues" evidence="3">
    <location>
        <begin position="72"/>
        <end position="84"/>
    </location>
</feature>
<keyword evidence="6" id="KW-1185">Reference proteome</keyword>
<sequence>MRNFKTFVLIAVMTLGFNSLQAQDNVAHVNFQEIVELMPEFKAMVADVEKMGKTFEDDIKKAAEDLQAKMTKYNSEGATQTPETNAKRQDEVVKEEQALYAAQQQAQQALQNRRNELLKPIVEKLTKTIEDVAAEQNIEYVMDRTSLIVAKGTDLKPLVLTKLNITE</sequence>
<dbReference type="EMBL" id="JAVRHV010000003">
    <property type="protein sequence ID" value="MDT0553097.1"/>
    <property type="molecule type" value="Genomic_DNA"/>
</dbReference>
<dbReference type="RefSeq" id="WP_311593081.1">
    <property type="nucleotide sequence ID" value="NZ_JAVRHV010000003.1"/>
</dbReference>
<feature type="region of interest" description="Disordered" evidence="3">
    <location>
        <begin position="71"/>
        <end position="92"/>
    </location>
</feature>
<comment type="similarity">
    <text evidence="1">Belongs to the Skp family.</text>
</comment>
<comment type="caution">
    <text evidence="5">The sequence shown here is derived from an EMBL/GenBank/DDBJ whole genome shotgun (WGS) entry which is preliminary data.</text>
</comment>
<proteinExistence type="inferred from homology"/>
<feature type="signal peptide" evidence="4">
    <location>
        <begin position="1"/>
        <end position="22"/>
    </location>
</feature>
<evidence type="ECO:0000256" key="1">
    <source>
        <dbReference type="ARBA" id="ARBA00009091"/>
    </source>
</evidence>
<accession>A0ABU2Y5Y7</accession>
<evidence type="ECO:0000256" key="3">
    <source>
        <dbReference type="SAM" id="MobiDB-lite"/>
    </source>
</evidence>
<dbReference type="InterPro" id="IPR005632">
    <property type="entry name" value="Chaperone_Skp"/>
</dbReference>